<dbReference type="Proteomes" id="UP000238206">
    <property type="component" value="Unassembled WGS sequence"/>
</dbReference>
<sequence length="889" mass="94305">MKSIHPASGPRTGRPALVLRRSYATALLAWSALPLGAAASELAPADSQPRIGGPGHGDALPSRALQFDPDFVLTSPDGGIDLSRFEKGNPVWPGEYRADVYLNGALLGRDDVTVRESGANGPQVCFSRRMLDRINADTSRIAPEALASLADPAACESFDALLPGASASFDAGSARLDIHVPQALLRRTARGYVDPSMWDSGVTAGFVGYSANLYGNVANGRSDSAAYVGLNAGINAGGWYFRHDGALNWQNRGGQHYSITNTYVQRDLTALKARVRLGDANTSGELFDTFPFRGVQIANDDRMWPDSRRGYAPVVRGIANSNARVTVRQSGAVIYETTVPPGQFVIDDLYPTGYGGDLDVTVTESDGSERVFKVPYASVVQSLRPGMNRFGFVAGVVRKRNLSYTPRIVQATYARGVSNLLTLYGGVLANEDYQNLLVGGAFNTPIGAMALDVSGAFTSSNGRRARGASVRITYSKTLEATNSNLSVAAYRFSSSGYLDLDNALAYVDNARRNATGLAAQPLWRARNRVSVTASQRFGDNGGQLFVSAYTQNYWERRGTDTQFQIGYSNRFRVVDYSISVNRARAIGGDVDTQYMLTVSLPLGRSAQAPRASANVAHDSVRGVTSMMTASGFVGTRNQGSYSVSASRDAGATYSGSVSGQYRTPYTTVQGAFAKGDRYGSGSVGLSGSIVAHPGGVTASPYAADTVAVVAAPAAGGARVVGYGGVALDGRGYAVVPYLNPYRLNQIEIDPRGLPADVELQTTSLQVAPRQGAVVMLRYPTVKGRALLIHASTPTGRELPFGAPVFDARGNNVGVVSQGGQIYARIAEPDEKLTVKWGHADAWQCSIRVALPPLDAGARQVAIQRVDAPCEFDARPPGPGDAPRHAAPPA</sequence>
<comment type="similarity">
    <text evidence="2">Belongs to the fimbrial export usher family.</text>
</comment>
<dbReference type="Gene3D" id="2.60.40.2070">
    <property type="match status" value="1"/>
</dbReference>
<dbReference type="PANTHER" id="PTHR30451:SF20">
    <property type="entry name" value="FIMBRIAE USHER"/>
    <property type="match status" value="1"/>
</dbReference>
<evidence type="ECO:0000256" key="3">
    <source>
        <dbReference type="ARBA" id="ARBA00022448"/>
    </source>
</evidence>
<dbReference type="Gene3D" id="2.60.40.2610">
    <property type="entry name" value="Outer membrane usher protein FimD, plug domain"/>
    <property type="match status" value="1"/>
</dbReference>
<accession>A0A2S8IZT1</accession>
<keyword evidence="8" id="KW-0998">Cell outer membrane</keyword>
<dbReference type="Gene3D" id="3.10.20.410">
    <property type="match status" value="1"/>
</dbReference>
<gene>
    <name evidence="13" type="ORF">C5615_08085</name>
</gene>
<dbReference type="EMBL" id="PUIQ01000008">
    <property type="protein sequence ID" value="PQP19842.1"/>
    <property type="molecule type" value="Genomic_DNA"/>
</dbReference>
<evidence type="ECO:0000313" key="13">
    <source>
        <dbReference type="EMBL" id="PQP19842.1"/>
    </source>
</evidence>
<feature type="signal peptide" evidence="10">
    <location>
        <begin position="1"/>
        <end position="39"/>
    </location>
</feature>
<evidence type="ECO:0000256" key="4">
    <source>
        <dbReference type="ARBA" id="ARBA00022452"/>
    </source>
</evidence>
<protein>
    <submittedName>
        <fullName evidence="13">Fimbrial biogenesis outer membrane usher protein</fullName>
    </submittedName>
</protein>
<feature type="region of interest" description="Disordered" evidence="9">
    <location>
        <begin position="869"/>
        <end position="889"/>
    </location>
</feature>
<evidence type="ECO:0000256" key="6">
    <source>
        <dbReference type="ARBA" id="ARBA00022729"/>
    </source>
</evidence>
<evidence type="ECO:0000259" key="11">
    <source>
        <dbReference type="Pfam" id="PF13953"/>
    </source>
</evidence>
<evidence type="ECO:0000256" key="9">
    <source>
        <dbReference type="SAM" id="MobiDB-lite"/>
    </source>
</evidence>
<evidence type="ECO:0000313" key="14">
    <source>
        <dbReference type="Proteomes" id="UP000238206"/>
    </source>
</evidence>
<dbReference type="InterPro" id="IPR037224">
    <property type="entry name" value="PapC_N_sf"/>
</dbReference>
<evidence type="ECO:0000256" key="10">
    <source>
        <dbReference type="SAM" id="SignalP"/>
    </source>
</evidence>
<feature type="chain" id="PRO_5015592173" evidence="10">
    <location>
        <begin position="40"/>
        <end position="889"/>
    </location>
</feature>
<evidence type="ECO:0000256" key="7">
    <source>
        <dbReference type="ARBA" id="ARBA00023136"/>
    </source>
</evidence>
<dbReference type="InterPro" id="IPR025885">
    <property type="entry name" value="PapC_N"/>
</dbReference>
<name>A0A2S8IZT1_BURCE</name>
<feature type="domain" description="PapC N-terminal" evidence="12">
    <location>
        <begin position="66"/>
        <end position="212"/>
    </location>
</feature>
<organism evidence="13 14">
    <name type="scientific">Burkholderia cepacia</name>
    <name type="common">Pseudomonas cepacia</name>
    <dbReference type="NCBI Taxonomy" id="292"/>
    <lineage>
        <taxon>Bacteria</taxon>
        <taxon>Pseudomonadati</taxon>
        <taxon>Pseudomonadota</taxon>
        <taxon>Betaproteobacteria</taxon>
        <taxon>Burkholderiales</taxon>
        <taxon>Burkholderiaceae</taxon>
        <taxon>Burkholderia</taxon>
        <taxon>Burkholderia cepacia complex</taxon>
    </lineage>
</organism>
<dbReference type="FunFam" id="2.60.40.3110:FF:000001">
    <property type="entry name" value="Putative fimbrial outer membrane usher"/>
    <property type="match status" value="1"/>
</dbReference>
<evidence type="ECO:0000256" key="5">
    <source>
        <dbReference type="ARBA" id="ARBA00022692"/>
    </source>
</evidence>
<dbReference type="InterPro" id="IPR025949">
    <property type="entry name" value="PapC-like_C"/>
</dbReference>
<proteinExistence type="inferred from homology"/>
<keyword evidence="3" id="KW-0813">Transport</keyword>
<dbReference type="RefSeq" id="WP_105390344.1">
    <property type="nucleotide sequence ID" value="NZ_PUIQ01000008.1"/>
</dbReference>
<dbReference type="GO" id="GO:0009297">
    <property type="term" value="P:pilus assembly"/>
    <property type="evidence" value="ECO:0007669"/>
    <property type="project" value="InterPro"/>
</dbReference>
<dbReference type="InterPro" id="IPR043142">
    <property type="entry name" value="PapC-like_C_sf"/>
</dbReference>
<keyword evidence="4" id="KW-1134">Transmembrane beta strand</keyword>
<keyword evidence="6 10" id="KW-0732">Signal</keyword>
<dbReference type="InterPro" id="IPR000015">
    <property type="entry name" value="Fimb_usher"/>
</dbReference>
<dbReference type="Pfam" id="PF13954">
    <property type="entry name" value="PapC_N"/>
    <property type="match status" value="1"/>
</dbReference>
<dbReference type="PANTHER" id="PTHR30451">
    <property type="entry name" value="OUTER MEMBRANE USHER PROTEIN"/>
    <property type="match status" value="1"/>
</dbReference>
<feature type="domain" description="PapC-like C-terminal" evidence="11">
    <location>
        <begin position="787"/>
        <end position="852"/>
    </location>
</feature>
<dbReference type="GO" id="GO:0009279">
    <property type="term" value="C:cell outer membrane"/>
    <property type="evidence" value="ECO:0007669"/>
    <property type="project" value="UniProtKB-SubCell"/>
</dbReference>
<comment type="subcellular location">
    <subcellularLocation>
        <location evidence="1">Cell outer membrane</location>
        <topology evidence="1">Multi-pass membrane protein</topology>
    </subcellularLocation>
</comment>
<evidence type="ECO:0000259" key="12">
    <source>
        <dbReference type="Pfam" id="PF13954"/>
    </source>
</evidence>
<dbReference type="GO" id="GO:0015473">
    <property type="term" value="F:fimbrial usher porin activity"/>
    <property type="evidence" value="ECO:0007669"/>
    <property type="project" value="InterPro"/>
</dbReference>
<dbReference type="Gene3D" id="2.60.40.3110">
    <property type="match status" value="1"/>
</dbReference>
<evidence type="ECO:0000256" key="2">
    <source>
        <dbReference type="ARBA" id="ARBA00008064"/>
    </source>
</evidence>
<reference evidence="13 14" key="1">
    <citation type="submission" date="2018-02" db="EMBL/GenBank/DDBJ databases">
        <title>Draft genome sequencing of Burkholderia cepacia Y14-15.</title>
        <authorList>
            <person name="Zheng B.-X."/>
        </authorList>
    </citation>
    <scope>NUCLEOTIDE SEQUENCE [LARGE SCALE GENOMIC DNA]</scope>
    <source>
        <strain evidence="13 14">Y14-15</strain>
    </source>
</reference>
<keyword evidence="5" id="KW-0812">Transmembrane</keyword>
<keyword evidence="7" id="KW-0472">Membrane</keyword>
<feature type="compositionally biased region" description="Pro residues" evidence="9">
    <location>
        <begin position="875"/>
        <end position="889"/>
    </location>
</feature>
<dbReference type="AlphaFoldDB" id="A0A2S8IZT1"/>
<dbReference type="SUPFAM" id="SSF141729">
    <property type="entry name" value="FimD N-terminal domain-like"/>
    <property type="match status" value="1"/>
</dbReference>
<evidence type="ECO:0000256" key="1">
    <source>
        <dbReference type="ARBA" id="ARBA00004571"/>
    </source>
</evidence>
<dbReference type="InterPro" id="IPR042186">
    <property type="entry name" value="FimD_plug_dom"/>
</dbReference>
<dbReference type="Pfam" id="PF00577">
    <property type="entry name" value="Usher"/>
    <property type="match status" value="1"/>
</dbReference>
<evidence type="ECO:0000256" key="8">
    <source>
        <dbReference type="ARBA" id="ARBA00023237"/>
    </source>
</evidence>
<comment type="caution">
    <text evidence="13">The sequence shown here is derived from an EMBL/GenBank/DDBJ whole genome shotgun (WGS) entry which is preliminary data.</text>
</comment>
<dbReference type="Pfam" id="PF13953">
    <property type="entry name" value="PapC_C"/>
    <property type="match status" value="1"/>
</dbReference>